<proteinExistence type="inferred from homology"/>
<gene>
    <name evidence="3" type="ORF">ACFPM7_06370</name>
</gene>
<reference evidence="4" key="1">
    <citation type="journal article" date="2019" name="Int. J. Syst. Evol. Microbiol.">
        <title>The Global Catalogue of Microorganisms (GCM) 10K type strain sequencing project: providing services to taxonomists for standard genome sequencing and annotation.</title>
        <authorList>
            <consortium name="The Broad Institute Genomics Platform"/>
            <consortium name="The Broad Institute Genome Sequencing Center for Infectious Disease"/>
            <person name="Wu L."/>
            <person name="Ma J."/>
        </authorList>
    </citation>
    <scope>NUCLEOTIDE SEQUENCE [LARGE SCALE GENOMIC DNA]</scope>
    <source>
        <strain evidence="4">CCUG 59778</strain>
    </source>
</reference>
<dbReference type="EMBL" id="JBHSKF010000002">
    <property type="protein sequence ID" value="MFC5286670.1"/>
    <property type="molecule type" value="Genomic_DNA"/>
</dbReference>
<name>A0ABW0EM79_9PSEU</name>
<dbReference type="SUPFAM" id="SSF54637">
    <property type="entry name" value="Thioesterase/thiol ester dehydrase-isomerase"/>
    <property type="match status" value="1"/>
</dbReference>
<dbReference type="Gene3D" id="3.10.129.10">
    <property type="entry name" value="Hotdog Thioesterase"/>
    <property type="match status" value="1"/>
</dbReference>
<dbReference type="PANTHER" id="PTHR30272">
    <property type="entry name" value="3-HYDROXYACYL-[ACYL-CARRIER-PROTEIN] DEHYDRATASE"/>
    <property type="match status" value="1"/>
</dbReference>
<dbReference type="CDD" id="cd01288">
    <property type="entry name" value="FabZ"/>
    <property type="match status" value="1"/>
</dbReference>
<keyword evidence="4" id="KW-1185">Reference proteome</keyword>
<evidence type="ECO:0000256" key="1">
    <source>
        <dbReference type="ARBA" id="ARBA00009174"/>
    </source>
</evidence>
<dbReference type="GO" id="GO:0016829">
    <property type="term" value="F:lyase activity"/>
    <property type="evidence" value="ECO:0007669"/>
    <property type="project" value="UniProtKB-KW"/>
</dbReference>
<dbReference type="Proteomes" id="UP001596157">
    <property type="component" value="Unassembled WGS sequence"/>
</dbReference>
<dbReference type="EC" id="4.2.1.-" evidence="3"/>
<evidence type="ECO:0000313" key="4">
    <source>
        <dbReference type="Proteomes" id="UP001596157"/>
    </source>
</evidence>
<evidence type="ECO:0000313" key="3">
    <source>
        <dbReference type="EMBL" id="MFC5286670.1"/>
    </source>
</evidence>
<keyword evidence="2 3" id="KW-0456">Lyase</keyword>
<dbReference type="InterPro" id="IPR029069">
    <property type="entry name" value="HotDog_dom_sf"/>
</dbReference>
<organism evidence="3 4">
    <name type="scientific">Actinokineospora guangxiensis</name>
    <dbReference type="NCBI Taxonomy" id="1490288"/>
    <lineage>
        <taxon>Bacteria</taxon>
        <taxon>Bacillati</taxon>
        <taxon>Actinomycetota</taxon>
        <taxon>Actinomycetes</taxon>
        <taxon>Pseudonocardiales</taxon>
        <taxon>Pseudonocardiaceae</taxon>
        <taxon>Actinokineospora</taxon>
    </lineage>
</organism>
<comment type="caution">
    <text evidence="3">The sequence shown here is derived from an EMBL/GenBank/DDBJ whole genome shotgun (WGS) entry which is preliminary data.</text>
</comment>
<accession>A0ABW0EM79</accession>
<dbReference type="InterPro" id="IPR013114">
    <property type="entry name" value="FabA_FabZ"/>
</dbReference>
<dbReference type="RefSeq" id="WP_378244818.1">
    <property type="nucleotide sequence ID" value="NZ_JBHSKF010000002.1"/>
</dbReference>
<dbReference type="PANTHER" id="PTHR30272:SF1">
    <property type="entry name" value="3-HYDROXYACYL-[ACYL-CARRIER-PROTEIN] DEHYDRATASE"/>
    <property type="match status" value="1"/>
</dbReference>
<dbReference type="Pfam" id="PF07977">
    <property type="entry name" value="FabA"/>
    <property type="match status" value="1"/>
</dbReference>
<sequence length="172" mass="18434">MSGDPTRILAALPHRYPMLMVDRVLTVEPGKRLTAVKAVTFAEPWYDGAGADTPPEDLAYPHALLLESWGQAAGLLGSSCPETVAGLDGVMLLGGAAGVRFHRPVHPGDVLVHDVRLSRALSDTLVFAGESRVDGALVFEVERMIMAFRPAALLRAEPVPGPERSTTWQSAR</sequence>
<comment type="similarity">
    <text evidence="1">Belongs to the thioester dehydratase family. FabZ subfamily.</text>
</comment>
<evidence type="ECO:0000256" key="2">
    <source>
        <dbReference type="ARBA" id="ARBA00023239"/>
    </source>
</evidence>
<protein>
    <submittedName>
        <fullName evidence="3">3-hydroxyacyl-ACP dehydratase FabZ family protein</fullName>
        <ecNumber evidence="3">4.2.1.-</ecNumber>
    </submittedName>
</protein>